<evidence type="ECO:0000313" key="2">
    <source>
        <dbReference type="Proteomes" id="UP001283361"/>
    </source>
</evidence>
<accession>A0AAE0XVJ5</accession>
<proteinExistence type="predicted"/>
<reference evidence="1" key="1">
    <citation type="journal article" date="2023" name="G3 (Bethesda)">
        <title>A reference genome for the long-term kleptoplast-retaining sea slug Elysia crispata morphotype clarki.</title>
        <authorList>
            <person name="Eastman K.E."/>
            <person name="Pendleton A.L."/>
            <person name="Shaikh M.A."/>
            <person name="Suttiyut T."/>
            <person name="Ogas R."/>
            <person name="Tomko P."/>
            <person name="Gavelis G."/>
            <person name="Widhalm J.R."/>
            <person name="Wisecaver J.H."/>
        </authorList>
    </citation>
    <scope>NUCLEOTIDE SEQUENCE</scope>
    <source>
        <strain evidence="1">ECLA1</strain>
    </source>
</reference>
<keyword evidence="2" id="KW-1185">Reference proteome</keyword>
<dbReference type="AlphaFoldDB" id="A0AAE0XVJ5"/>
<organism evidence="1 2">
    <name type="scientific">Elysia crispata</name>
    <name type="common">lettuce slug</name>
    <dbReference type="NCBI Taxonomy" id="231223"/>
    <lineage>
        <taxon>Eukaryota</taxon>
        <taxon>Metazoa</taxon>
        <taxon>Spiralia</taxon>
        <taxon>Lophotrochozoa</taxon>
        <taxon>Mollusca</taxon>
        <taxon>Gastropoda</taxon>
        <taxon>Heterobranchia</taxon>
        <taxon>Euthyneura</taxon>
        <taxon>Panpulmonata</taxon>
        <taxon>Sacoglossa</taxon>
        <taxon>Placobranchoidea</taxon>
        <taxon>Plakobranchidae</taxon>
        <taxon>Elysia</taxon>
    </lineage>
</organism>
<evidence type="ECO:0000313" key="1">
    <source>
        <dbReference type="EMBL" id="KAK3718446.1"/>
    </source>
</evidence>
<comment type="caution">
    <text evidence="1">The sequence shown here is derived from an EMBL/GenBank/DDBJ whole genome shotgun (WGS) entry which is preliminary data.</text>
</comment>
<protein>
    <submittedName>
        <fullName evidence="1">Uncharacterized protein</fullName>
    </submittedName>
</protein>
<sequence>MTRIDERSLYLLNHLAIGVKSERGACNHPASPDVLCMYTHETEGAAQGIDRSEITAICSTLFYILWDAKKLSRDRAELTM</sequence>
<dbReference type="EMBL" id="JAWDGP010007437">
    <property type="protein sequence ID" value="KAK3718446.1"/>
    <property type="molecule type" value="Genomic_DNA"/>
</dbReference>
<name>A0AAE0XVJ5_9GAST</name>
<gene>
    <name evidence="1" type="ORF">RRG08_006824</name>
</gene>
<dbReference type="Proteomes" id="UP001283361">
    <property type="component" value="Unassembled WGS sequence"/>
</dbReference>